<dbReference type="GO" id="GO:0008270">
    <property type="term" value="F:zinc ion binding"/>
    <property type="evidence" value="ECO:0007669"/>
    <property type="project" value="UniProtKB-UniRule"/>
</dbReference>
<dbReference type="Gene3D" id="3.40.50.1220">
    <property type="entry name" value="TPP-binding domain"/>
    <property type="match status" value="1"/>
</dbReference>
<dbReference type="InterPro" id="IPR026590">
    <property type="entry name" value="Ssirtuin_cat_dom"/>
</dbReference>
<evidence type="ECO:0000256" key="7">
    <source>
        <dbReference type="ARBA" id="ARBA00023128"/>
    </source>
</evidence>
<dbReference type="InterPro" id="IPR003000">
    <property type="entry name" value="Sirtuin"/>
</dbReference>
<evidence type="ECO:0000256" key="5">
    <source>
        <dbReference type="ARBA" id="ARBA00022833"/>
    </source>
</evidence>
<dbReference type="Proteomes" id="UP000027222">
    <property type="component" value="Unassembled WGS sequence"/>
</dbReference>
<evidence type="ECO:0000256" key="13">
    <source>
        <dbReference type="SAM" id="MobiDB-lite"/>
    </source>
</evidence>
<comment type="catalytic activity">
    <reaction evidence="8">
        <text>N(6)-acetyl-L-lysyl-[protein] + NAD(+) + H2O = 2''-O-acetyl-ADP-D-ribose + nicotinamide + L-lysyl-[protein]</text>
        <dbReference type="Rhea" id="RHEA:43636"/>
        <dbReference type="Rhea" id="RHEA-COMP:9752"/>
        <dbReference type="Rhea" id="RHEA-COMP:10731"/>
        <dbReference type="ChEBI" id="CHEBI:15377"/>
        <dbReference type="ChEBI" id="CHEBI:17154"/>
        <dbReference type="ChEBI" id="CHEBI:29969"/>
        <dbReference type="ChEBI" id="CHEBI:57540"/>
        <dbReference type="ChEBI" id="CHEBI:61930"/>
        <dbReference type="ChEBI" id="CHEBI:83767"/>
        <dbReference type="EC" id="2.3.1.286"/>
    </reaction>
</comment>
<gene>
    <name evidence="15" type="ORF">GALMADRAFT_238594</name>
</gene>
<evidence type="ECO:0000256" key="10">
    <source>
        <dbReference type="PIRSR" id="PIRSR037938-2"/>
    </source>
</evidence>
<evidence type="ECO:0000256" key="9">
    <source>
        <dbReference type="PIRSR" id="PIRSR037938-1"/>
    </source>
</evidence>
<evidence type="ECO:0000256" key="2">
    <source>
        <dbReference type="ARBA" id="ARBA00006924"/>
    </source>
</evidence>
<dbReference type="SUPFAM" id="SSF52467">
    <property type="entry name" value="DHS-like NAD/FAD-binding domain"/>
    <property type="match status" value="1"/>
</dbReference>
<dbReference type="GO" id="GO:0070403">
    <property type="term" value="F:NAD+ binding"/>
    <property type="evidence" value="ECO:0007669"/>
    <property type="project" value="UniProtKB-UniRule"/>
</dbReference>
<dbReference type="CDD" id="cd01408">
    <property type="entry name" value="SIRT1"/>
    <property type="match status" value="1"/>
</dbReference>
<dbReference type="InterPro" id="IPR029035">
    <property type="entry name" value="DHS-like_NAD/FAD-binding_dom"/>
</dbReference>
<dbReference type="PANTHER" id="PTHR11085">
    <property type="entry name" value="NAD-DEPENDENT PROTEIN DEACYLASE SIRTUIN-5, MITOCHONDRIAL-RELATED"/>
    <property type="match status" value="1"/>
</dbReference>
<dbReference type="Pfam" id="PF02146">
    <property type="entry name" value="SIR2"/>
    <property type="match status" value="1"/>
</dbReference>
<feature type="binding site" evidence="10">
    <location>
        <position position="262"/>
    </location>
    <ligand>
        <name>NAD(+)</name>
        <dbReference type="ChEBI" id="CHEBI:57540"/>
    </ligand>
</feature>
<dbReference type="PANTHER" id="PTHR11085:SF6">
    <property type="entry name" value="NAD-DEPENDENT PROTEIN DEACETYLASE SIRTUIN-2"/>
    <property type="match status" value="1"/>
</dbReference>
<feature type="region of interest" description="Disordered" evidence="13">
    <location>
        <begin position="290"/>
        <end position="392"/>
    </location>
</feature>
<dbReference type="InterPro" id="IPR026591">
    <property type="entry name" value="Sirtuin_cat_small_dom_sf"/>
</dbReference>
<dbReference type="Gene3D" id="3.30.1600.10">
    <property type="entry name" value="SIR2/SIRT2 'Small Domain"/>
    <property type="match status" value="1"/>
</dbReference>
<dbReference type="InterPro" id="IPR017328">
    <property type="entry name" value="Sirtuin_class_I"/>
</dbReference>
<feature type="compositionally biased region" description="Basic and acidic residues" evidence="13">
    <location>
        <begin position="303"/>
        <end position="319"/>
    </location>
</feature>
<dbReference type="OrthoDB" id="420264at2759"/>
<evidence type="ECO:0000313" key="15">
    <source>
        <dbReference type="EMBL" id="KDR82925.1"/>
    </source>
</evidence>
<reference evidence="16" key="1">
    <citation type="journal article" date="2014" name="Proc. Natl. Acad. Sci. U.S.A.">
        <title>Extensive sampling of basidiomycete genomes demonstrates inadequacy of the white-rot/brown-rot paradigm for wood decay fungi.</title>
        <authorList>
            <person name="Riley R."/>
            <person name="Salamov A.A."/>
            <person name="Brown D.W."/>
            <person name="Nagy L.G."/>
            <person name="Floudas D."/>
            <person name="Held B.W."/>
            <person name="Levasseur A."/>
            <person name="Lombard V."/>
            <person name="Morin E."/>
            <person name="Otillar R."/>
            <person name="Lindquist E.A."/>
            <person name="Sun H."/>
            <person name="LaButti K.M."/>
            <person name="Schmutz J."/>
            <person name="Jabbour D."/>
            <person name="Luo H."/>
            <person name="Baker S.E."/>
            <person name="Pisabarro A.G."/>
            <person name="Walton J.D."/>
            <person name="Blanchette R.A."/>
            <person name="Henrissat B."/>
            <person name="Martin F."/>
            <person name="Cullen D."/>
            <person name="Hibbett D.S."/>
            <person name="Grigoriev I.V."/>
        </authorList>
    </citation>
    <scope>NUCLEOTIDE SEQUENCE [LARGE SCALE GENOMIC DNA]</scope>
    <source>
        <strain evidence="16">CBS 339.88</strain>
    </source>
</reference>
<feature type="binding site" evidence="11 12">
    <location>
        <position position="157"/>
    </location>
    <ligand>
        <name>Zn(2+)</name>
        <dbReference type="ChEBI" id="CHEBI:29105"/>
    </ligand>
</feature>
<evidence type="ECO:0000256" key="11">
    <source>
        <dbReference type="PIRSR" id="PIRSR037938-3"/>
    </source>
</evidence>
<dbReference type="EMBL" id="KL142369">
    <property type="protein sequence ID" value="KDR82925.1"/>
    <property type="molecule type" value="Genomic_DNA"/>
</dbReference>
<feature type="binding site" evidence="10">
    <location>
        <begin position="218"/>
        <end position="219"/>
    </location>
    <ligand>
        <name>NAD(+)</name>
        <dbReference type="ChEBI" id="CHEBI:57540"/>
    </ligand>
</feature>
<dbReference type="PIRSF" id="PIRSF037938">
    <property type="entry name" value="SIR2_euk"/>
    <property type="match status" value="1"/>
</dbReference>
<keyword evidence="4 8" id="KW-0479">Metal-binding</keyword>
<dbReference type="STRING" id="685588.A0A067TI91"/>
<sequence>MSFGYKRHRNDRGKPKVLSGRDIPSLAEFIKSKDCKNVFLMLGAGVSTSAGIPDFRSPETGLYSNLARLNLPHPEAVFEINFFRKNPVPFYTLAHELYPGKFRPTPTHSFIRLLSEKSLLHTCFTQNIDTLERRAGVPDDKIIEAHGSFASQRCITCLEPFDDEKMKQHILDKKIAKCEKCGGYVKPDIVFFGEGLPPNFIRSVPNLKKADLLIVMGTSLTVQPFASLAGMVESRCPRVLINLDHVGDFGARADDVVLLGKCDDVVRDLCKELGWEEELTRLWNETEETVLKDGQPKTQGLSMDEKQEPKKPDVLKSIEEQFADLSVGDQVDAAKPDEDGKDKIGSNASQTQEASTPNVDQTSKDVPSPPEPTDSVAEKQSGVVPPQEEGKL</sequence>
<keyword evidence="16" id="KW-1185">Reference proteome</keyword>
<evidence type="ECO:0000259" key="14">
    <source>
        <dbReference type="PROSITE" id="PS50305"/>
    </source>
</evidence>
<feature type="binding site" evidence="10">
    <location>
        <begin position="44"/>
        <end position="48"/>
    </location>
    <ligand>
        <name>NAD(+)</name>
        <dbReference type="ChEBI" id="CHEBI:57540"/>
    </ligand>
</feature>
<keyword evidence="6 8" id="KW-0520">NAD</keyword>
<accession>A0A067TI91</accession>
<protein>
    <recommendedName>
        <fullName evidence="8">NAD-dependent protein deacetylase</fullName>
        <ecNumber evidence="8">2.3.1.286</ecNumber>
    </recommendedName>
</protein>
<organism evidence="15 16">
    <name type="scientific">Galerina marginata (strain CBS 339.88)</name>
    <dbReference type="NCBI Taxonomy" id="685588"/>
    <lineage>
        <taxon>Eukaryota</taxon>
        <taxon>Fungi</taxon>
        <taxon>Dikarya</taxon>
        <taxon>Basidiomycota</taxon>
        <taxon>Agaricomycotina</taxon>
        <taxon>Agaricomycetes</taxon>
        <taxon>Agaricomycetidae</taxon>
        <taxon>Agaricales</taxon>
        <taxon>Agaricineae</taxon>
        <taxon>Strophariaceae</taxon>
        <taxon>Galerina</taxon>
    </lineage>
</organism>
<dbReference type="GO" id="GO:0005739">
    <property type="term" value="C:mitochondrion"/>
    <property type="evidence" value="ECO:0007669"/>
    <property type="project" value="UniProtKB-SubCell"/>
</dbReference>
<feature type="domain" description="Deacetylase sirtuin-type" evidence="14">
    <location>
        <begin position="16"/>
        <end position="276"/>
    </location>
</feature>
<dbReference type="HOGENOM" id="CLU_023643_0_0_1"/>
<dbReference type="GO" id="GO:0017136">
    <property type="term" value="F:histone deacetylase activity, NAD-dependent"/>
    <property type="evidence" value="ECO:0007669"/>
    <property type="project" value="InterPro"/>
</dbReference>
<evidence type="ECO:0000313" key="16">
    <source>
        <dbReference type="Proteomes" id="UP000027222"/>
    </source>
</evidence>
<dbReference type="AlphaFoldDB" id="A0A067TI91"/>
<evidence type="ECO:0000256" key="3">
    <source>
        <dbReference type="ARBA" id="ARBA00022679"/>
    </source>
</evidence>
<comment type="cofactor">
    <cofactor evidence="11">
        <name>Zn(2+)</name>
        <dbReference type="ChEBI" id="CHEBI:29105"/>
    </cofactor>
    <text evidence="11">Binds 1 zinc ion per subunit.</text>
</comment>
<evidence type="ECO:0000256" key="8">
    <source>
        <dbReference type="PIRNR" id="PIRNR037938"/>
    </source>
</evidence>
<proteinExistence type="inferred from homology"/>
<evidence type="ECO:0000256" key="6">
    <source>
        <dbReference type="ARBA" id="ARBA00023027"/>
    </source>
</evidence>
<feature type="active site" description="Proton acceptor" evidence="9 12">
    <location>
        <position position="146"/>
    </location>
</feature>
<evidence type="ECO:0000256" key="1">
    <source>
        <dbReference type="ARBA" id="ARBA00004173"/>
    </source>
</evidence>
<feature type="binding site" evidence="11 12">
    <location>
        <position position="181"/>
    </location>
    <ligand>
        <name>Zn(2+)</name>
        <dbReference type="ChEBI" id="CHEBI:29105"/>
    </ligand>
</feature>
<comment type="similarity">
    <text evidence="2 8">Belongs to the sirtuin family. Class I subfamily.</text>
</comment>
<dbReference type="GO" id="GO:0005634">
    <property type="term" value="C:nucleus"/>
    <property type="evidence" value="ECO:0007669"/>
    <property type="project" value="TreeGrafter"/>
</dbReference>
<evidence type="ECO:0000256" key="12">
    <source>
        <dbReference type="PROSITE-ProRule" id="PRU00236"/>
    </source>
</evidence>
<keyword evidence="3 8" id="KW-0808">Transferase</keyword>
<feature type="binding site" evidence="11 12">
    <location>
        <position position="154"/>
    </location>
    <ligand>
        <name>Zn(2+)</name>
        <dbReference type="ChEBI" id="CHEBI:29105"/>
    </ligand>
</feature>
<dbReference type="EC" id="2.3.1.286" evidence="8"/>
<dbReference type="PROSITE" id="PS50305">
    <property type="entry name" value="SIRTUIN"/>
    <property type="match status" value="1"/>
</dbReference>
<comment type="subcellular location">
    <subcellularLocation>
        <location evidence="1">Mitochondrion</location>
    </subcellularLocation>
</comment>
<feature type="binding site" evidence="10">
    <location>
        <begin position="242"/>
        <end position="244"/>
    </location>
    <ligand>
        <name>NAD(+)</name>
        <dbReference type="ChEBI" id="CHEBI:57540"/>
    </ligand>
</feature>
<feature type="compositionally biased region" description="Basic and acidic residues" evidence="13">
    <location>
        <begin position="332"/>
        <end position="344"/>
    </location>
</feature>
<feature type="compositionally biased region" description="Polar residues" evidence="13">
    <location>
        <begin position="346"/>
        <end position="365"/>
    </location>
</feature>
<keyword evidence="7" id="KW-0496">Mitochondrion</keyword>
<evidence type="ECO:0000256" key="4">
    <source>
        <dbReference type="ARBA" id="ARBA00022723"/>
    </source>
</evidence>
<feature type="binding site" evidence="11 12">
    <location>
        <position position="178"/>
    </location>
    <ligand>
        <name>Zn(2+)</name>
        <dbReference type="ChEBI" id="CHEBI:29105"/>
    </ligand>
</feature>
<keyword evidence="5 8" id="KW-0862">Zinc</keyword>
<dbReference type="InterPro" id="IPR050134">
    <property type="entry name" value="NAD-dep_sirtuin_deacylases"/>
</dbReference>
<feature type="binding site" evidence="10">
    <location>
        <begin position="54"/>
        <end position="56"/>
    </location>
    <ligand>
        <name>NAD(+)</name>
        <dbReference type="ChEBI" id="CHEBI:57540"/>
    </ligand>
</feature>
<feature type="binding site" evidence="10">
    <location>
        <begin position="126"/>
        <end position="129"/>
    </location>
    <ligand>
        <name>NAD(+)</name>
        <dbReference type="ChEBI" id="CHEBI:57540"/>
    </ligand>
</feature>
<name>A0A067TI91_GALM3</name>